<dbReference type="Proteomes" id="UP000614047">
    <property type="component" value="Unassembled WGS sequence"/>
</dbReference>
<keyword evidence="2" id="KW-1185">Reference proteome</keyword>
<protein>
    <submittedName>
        <fullName evidence="1">Uncharacterized protein</fullName>
    </submittedName>
</protein>
<dbReference type="AlphaFoldDB" id="A0A931GL38"/>
<organism evidence="1 2">
    <name type="scientific">Actinomadura viridis</name>
    <dbReference type="NCBI Taxonomy" id="58110"/>
    <lineage>
        <taxon>Bacteria</taxon>
        <taxon>Bacillati</taxon>
        <taxon>Actinomycetota</taxon>
        <taxon>Actinomycetes</taxon>
        <taxon>Streptosporangiales</taxon>
        <taxon>Thermomonosporaceae</taxon>
        <taxon>Actinomadura</taxon>
    </lineage>
</organism>
<proteinExistence type="predicted"/>
<accession>A0A931GL38</accession>
<evidence type="ECO:0000313" key="2">
    <source>
        <dbReference type="Proteomes" id="UP000614047"/>
    </source>
</evidence>
<reference evidence="1" key="1">
    <citation type="submission" date="2020-11" db="EMBL/GenBank/DDBJ databases">
        <title>Sequencing the genomes of 1000 actinobacteria strains.</title>
        <authorList>
            <person name="Klenk H.-P."/>
        </authorList>
    </citation>
    <scope>NUCLEOTIDE SEQUENCE</scope>
    <source>
        <strain evidence="1">DSM 43175</strain>
    </source>
</reference>
<evidence type="ECO:0000313" key="1">
    <source>
        <dbReference type="EMBL" id="MBG6090725.1"/>
    </source>
</evidence>
<comment type="caution">
    <text evidence="1">The sequence shown here is derived from an EMBL/GenBank/DDBJ whole genome shotgun (WGS) entry which is preliminary data.</text>
</comment>
<gene>
    <name evidence="1" type="ORF">IW256_004838</name>
</gene>
<sequence>MSDLITTRRALHGVAETVLAGPQYRRSGTIRLAITSGGFRTIAEPDLRVEGTDLVSGERVLPLDGTTCRRLAAAAGVDAGAPEDLYKDGSGIGLDDALGVDPDAAARLEASFTMGAEALRRLAPAAEPVLWPEHFDVGVTLDEVNYGISPGDGYLDEPYAYAGPWRPRNGSFWNAPFGATRPLRELPDPDAIHRFLAEARERASADPVRES</sequence>
<name>A0A931GL38_9ACTN</name>
<dbReference type="RefSeq" id="WP_197013150.1">
    <property type="nucleotide sequence ID" value="NZ_BAABES010000011.1"/>
</dbReference>
<dbReference type="EMBL" id="JADOUA010000001">
    <property type="protein sequence ID" value="MBG6090725.1"/>
    <property type="molecule type" value="Genomic_DNA"/>
</dbReference>